<comment type="caution">
    <text evidence="5">The sequence shown here is derived from an EMBL/GenBank/DDBJ whole genome shotgun (WGS) entry which is preliminary data.</text>
</comment>
<dbReference type="EMBL" id="NMUH01003227">
    <property type="protein sequence ID" value="MQM04491.1"/>
    <property type="molecule type" value="Genomic_DNA"/>
</dbReference>
<dbReference type="GO" id="GO:0016491">
    <property type="term" value="F:oxidoreductase activity"/>
    <property type="evidence" value="ECO:0007669"/>
    <property type="project" value="UniProtKB-KW"/>
</dbReference>
<organism evidence="5 6">
    <name type="scientific">Colocasia esculenta</name>
    <name type="common">Wild taro</name>
    <name type="synonym">Arum esculentum</name>
    <dbReference type="NCBI Taxonomy" id="4460"/>
    <lineage>
        <taxon>Eukaryota</taxon>
        <taxon>Viridiplantae</taxon>
        <taxon>Streptophyta</taxon>
        <taxon>Embryophyta</taxon>
        <taxon>Tracheophyta</taxon>
        <taxon>Spermatophyta</taxon>
        <taxon>Magnoliopsida</taxon>
        <taxon>Liliopsida</taxon>
        <taxon>Araceae</taxon>
        <taxon>Aroideae</taxon>
        <taxon>Colocasieae</taxon>
        <taxon>Colocasia</taxon>
    </lineage>
</organism>
<dbReference type="Pfam" id="PF03004">
    <property type="entry name" value="Transposase_24"/>
    <property type="match status" value="1"/>
</dbReference>
<dbReference type="InterPro" id="IPR036188">
    <property type="entry name" value="FAD/NAD-bd_sf"/>
</dbReference>
<dbReference type="InterPro" id="IPR039648">
    <property type="entry name" value="DHPH_N"/>
</dbReference>
<proteinExistence type="inferred from homology"/>
<dbReference type="PANTHER" id="PTHR48105">
    <property type="entry name" value="THIOREDOXIN REDUCTASE 1-RELATED-RELATED"/>
    <property type="match status" value="1"/>
</dbReference>
<dbReference type="AlphaFoldDB" id="A0A843WFU3"/>
<accession>A0A843WFU3</accession>
<protein>
    <recommendedName>
        <fullName evidence="4">Pyridine nucleotide-disulphide oxidoreductase N-terminal domain-containing protein</fullName>
    </recommendedName>
</protein>
<evidence type="ECO:0000259" key="4">
    <source>
        <dbReference type="Pfam" id="PF00070"/>
    </source>
</evidence>
<dbReference type="GO" id="GO:0097237">
    <property type="term" value="P:cellular response to toxic substance"/>
    <property type="evidence" value="ECO:0007669"/>
    <property type="project" value="UniProtKB-ARBA"/>
</dbReference>
<name>A0A843WFU3_COLES</name>
<keyword evidence="3" id="KW-0560">Oxidoreductase</keyword>
<keyword evidence="6" id="KW-1185">Reference proteome</keyword>
<comment type="similarity">
    <text evidence="1">Belongs to the class-II pyridine nucleotide-disulfide oxidoreductase family.</text>
</comment>
<feature type="domain" description="Pyridine nucleotide-disulphide oxidoreductase N-terminal" evidence="4">
    <location>
        <begin position="247"/>
        <end position="289"/>
    </location>
</feature>
<dbReference type="InterPro" id="IPR004252">
    <property type="entry name" value="Probable_transposase_24"/>
</dbReference>
<evidence type="ECO:0000313" key="6">
    <source>
        <dbReference type="Proteomes" id="UP000652761"/>
    </source>
</evidence>
<dbReference type="Gene3D" id="3.50.50.60">
    <property type="entry name" value="FAD/NAD(P)-binding domain"/>
    <property type="match status" value="1"/>
</dbReference>
<gene>
    <name evidence="5" type="ORF">Taro_037293</name>
</gene>
<keyword evidence="2" id="KW-0285">Flavoprotein</keyword>
<evidence type="ECO:0000256" key="2">
    <source>
        <dbReference type="ARBA" id="ARBA00022630"/>
    </source>
</evidence>
<evidence type="ECO:0000256" key="1">
    <source>
        <dbReference type="ARBA" id="ARBA00009333"/>
    </source>
</evidence>
<dbReference type="Proteomes" id="UP000652761">
    <property type="component" value="Unassembled WGS sequence"/>
</dbReference>
<evidence type="ECO:0000256" key="3">
    <source>
        <dbReference type="ARBA" id="ARBA00023002"/>
    </source>
</evidence>
<sequence>MEGVDGELSVMPPNERISEQSWNLLLQYWKNSKKIQETERNKKNCVADQATHTLGAKSIARHNYEQQQKLGDNYSTLEAYVAAHKMKSGEYPNAYTHTICEKVIEACEEKNLTNSSDPSTLTPILDDVYNGHHGGYERGRGLGWSRGAWRQNMSSEASNENEIVNMHARERKMEARQQEHMEAMLARERELEMRQQKQEEAMEVREREMLSQIQQMKDMLFMFVSSDSVGDHRSRAGTSREGHVLSVVGRGDTSPEEALYLTKYARHVHLLVHSDQLRASKAMQDRLAQSWLIWVTPCQEEGEEDGKQTDRLIQASIIVHDGMELCLVENCWMQGGTSQL</sequence>
<dbReference type="Pfam" id="PF00070">
    <property type="entry name" value="Pyr_redox"/>
    <property type="match status" value="1"/>
</dbReference>
<dbReference type="InterPro" id="IPR050097">
    <property type="entry name" value="Ferredoxin-NADP_redctase_2"/>
</dbReference>
<reference evidence="5" key="1">
    <citation type="submission" date="2017-07" db="EMBL/GenBank/DDBJ databases">
        <title>Taro Niue Genome Assembly and Annotation.</title>
        <authorList>
            <person name="Atibalentja N."/>
            <person name="Keating K."/>
            <person name="Fields C.J."/>
        </authorList>
    </citation>
    <scope>NUCLEOTIDE SEQUENCE</scope>
    <source>
        <strain evidence="5">Niue_2</strain>
        <tissue evidence="5">Leaf</tissue>
    </source>
</reference>
<evidence type="ECO:0000313" key="5">
    <source>
        <dbReference type="EMBL" id="MQM04491.1"/>
    </source>
</evidence>